<evidence type="ECO:0000256" key="1">
    <source>
        <dbReference type="SAM" id="MobiDB-lite"/>
    </source>
</evidence>
<dbReference type="EMBL" id="ML977721">
    <property type="protein sequence ID" value="KAF1993199.1"/>
    <property type="molecule type" value="Genomic_DNA"/>
</dbReference>
<accession>A0A6A5VWZ8</accession>
<feature type="compositionally biased region" description="Polar residues" evidence="1">
    <location>
        <begin position="89"/>
        <end position="99"/>
    </location>
</feature>
<feature type="region of interest" description="Disordered" evidence="1">
    <location>
        <begin position="80"/>
        <end position="99"/>
    </location>
</feature>
<dbReference type="OrthoDB" id="3904910at2759"/>
<sequence>MCAFATDEYVQFEIHGSVFSLPSGTCSNLKSTREEIIKTLDLNELNITFWVGDVWIFDCTWTKHVKAGTKILLKRAPDFSLPSPPQAPPTSSKRTSSDATVAAELSDYPSSIYTADGPYKLPFPGCDERVYTFRPIDCKAAVAQLEIYWKLRAIAPPKRWANLAGEVVKGGRVGEVEHPEVCLGKALAGPFPELPNNVAYWHIDILESEVTRNFRGKEEAAHMDGDPVHQWDRYPSQELQDVGRKRHFRAGFSIVASWKEIDMTEEDAEKAGFIGMNIAVVGHSRKVFAVVGFRSPYEYEKQPSFSLRLASKFSLFKSTAIGRKGRNESDEMMKMQVTTKSGHE</sequence>
<dbReference type="Proteomes" id="UP000799779">
    <property type="component" value="Unassembled WGS sequence"/>
</dbReference>
<keyword evidence="3" id="KW-1185">Reference proteome</keyword>
<proteinExistence type="predicted"/>
<protein>
    <submittedName>
        <fullName evidence="2">Uncharacterized protein</fullName>
    </submittedName>
</protein>
<name>A0A6A5VWZ8_9PLEO</name>
<reference evidence="2" key="1">
    <citation type="journal article" date="2020" name="Stud. Mycol.">
        <title>101 Dothideomycetes genomes: a test case for predicting lifestyles and emergence of pathogens.</title>
        <authorList>
            <person name="Haridas S."/>
            <person name="Albert R."/>
            <person name="Binder M."/>
            <person name="Bloem J."/>
            <person name="Labutti K."/>
            <person name="Salamov A."/>
            <person name="Andreopoulos B."/>
            <person name="Baker S."/>
            <person name="Barry K."/>
            <person name="Bills G."/>
            <person name="Bluhm B."/>
            <person name="Cannon C."/>
            <person name="Castanera R."/>
            <person name="Culley D."/>
            <person name="Daum C."/>
            <person name="Ezra D."/>
            <person name="Gonzalez J."/>
            <person name="Henrissat B."/>
            <person name="Kuo A."/>
            <person name="Liang C."/>
            <person name="Lipzen A."/>
            <person name="Lutzoni F."/>
            <person name="Magnuson J."/>
            <person name="Mondo S."/>
            <person name="Nolan M."/>
            <person name="Ohm R."/>
            <person name="Pangilinan J."/>
            <person name="Park H.-J."/>
            <person name="Ramirez L."/>
            <person name="Alfaro M."/>
            <person name="Sun H."/>
            <person name="Tritt A."/>
            <person name="Yoshinaga Y."/>
            <person name="Zwiers L.-H."/>
            <person name="Turgeon B."/>
            <person name="Goodwin S."/>
            <person name="Spatafora J."/>
            <person name="Crous P."/>
            <person name="Grigoriev I."/>
        </authorList>
    </citation>
    <scope>NUCLEOTIDE SEQUENCE</scope>
    <source>
        <strain evidence="2">CBS 123094</strain>
    </source>
</reference>
<gene>
    <name evidence="2" type="ORF">P154DRAFT_583043</name>
</gene>
<evidence type="ECO:0000313" key="3">
    <source>
        <dbReference type="Proteomes" id="UP000799779"/>
    </source>
</evidence>
<organism evidence="2 3">
    <name type="scientific">Amniculicola lignicola CBS 123094</name>
    <dbReference type="NCBI Taxonomy" id="1392246"/>
    <lineage>
        <taxon>Eukaryota</taxon>
        <taxon>Fungi</taxon>
        <taxon>Dikarya</taxon>
        <taxon>Ascomycota</taxon>
        <taxon>Pezizomycotina</taxon>
        <taxon>Dothideomycetes</taxon>
        <taxon>Pleosporomycetidae</taxon>
        <taxon>Pleosporales</taxon>
        <taxon>Amniculicolaceae</taxon>
        <taxon>Amniculicola</taxon>
    </lineage>
</organism>
<evidence type="ECO:0000313" key="2">
    <source>
        <dbReference type="EMBL" id="KAF1993199.1"/>
    </source>
</evidence>
<dbReference type="AlphaFoldDB" id="A0A6A5VWZ8"/>